<dbReference type="PANTHER" id="PTHR32347">
    <property type="entry name" value="EFFLUX SYSTEM COMPONENT YKNX-RELATED"/>
    <property type="match status" value="1"/>
</dbReference>
<dbReference type="RefSeq" id="WP_254773188.1">
    <property type="nucleotide sequence ID" value="NZ_FOKT01000007.1"/>
</dbReference>
<dbReference type="Gene3D" id="1.10.287.470">
    <property type="entry name" value="Helix hairpin bin"/>
    <property type="match status" value="2"/>
</dbReference>
<feature type="coiled-coil region" evidence="3">
    <location>
        <begin position="184"/>
        <end position="211"/>
    </location>
</feature>
<dbReference type="EMBL" id="JAPHQB010000026">
    <property type="protein sequence ID" value="MCX2802894.1"/>
    <property type="molecule type" value="Genomic_DNA"/>
</dbReference>
<dbReference type="InterPro" id="IPR050465">
    <property type="entry name" value="UPF0194_transport"/>
</dbReference>
<dbReference type="PROSITE" id="PS51257">
    <property type="entry name" value="PROKAR_LIPOPROTEIN"/>
    <property type="match status" value="1"/>
</dbReference>
<dbReference type="InterPro" id="IPR059052">
    <property type="entry name" value="HH_YbhG-like"/>
</dbReference>
<protein>
    <submittedName>
        <fullName evidence="5">Biotin/lipoyl-binding protein</fullName>
    </submittedName>
</protein>
<dbReference type="Gene3D" id="2.40.50.100">
    <property type="match status" value="1"/>
</dbReference>
<keyword evidence="2 3" id="KW-0175">Coiled coil</keyword>
<gene>
    <name evidence="5" type="ORF">OQJ68_13955</name>
</gene>
<evidence type="ECO:0000313" key="6">
    <source>
        <dbReference type="Proteomes" id="UP001209730"/>
    </source>
</evidence>
<dbReference type="Pfam" id="PF25881">
    <property type="entry name" value="HH_YBHG"/>
    <property type="match status" value="1"/>
</dbReference>
<evidence type="ECO:0000256" key="3">
    <source>
        <dbReference type="SAM" id="Coils"/>
    </source>
</evidence>
<dbReference type="Proteomes" id="UP001209730">
    <property type="component" value="Unassembled WGS sequence"/>
</dbReference>
<dbReference type="GO" id="GO:0030313">
    <property type="term" value="C:cell envelope"/>
    <property type="evidence" value="ECO:0007669"/>
    <property type="project" value="UniProtKB-SubCell"/>
</dbReference>
<name>A0AB35I1C7_MICTH</name>
<dbReference type="SUPFAM" id="SSF111369">
    <property type="entry name" value="HlyD-like secretion proteins"/>
    <property type="match status" value="1"/>
</dbReference>
<sequence length="337" mass="36506">MMSSILRHFVSSCGRWSSFLYVVVLCGLLSGCETKPDSALGTLEWNRIALPAPAAEKIVAIEVREGQRVSAGQVLLRLDDRRTRAQLAAAQAEVARNEALLEELQVGPRIEEIQRAEASLAAAVAEEKDARQNYRRLLALGTRDYISQADIDRAEAAADSASAGVDSARAALLELQRGTRSEEIVQAQEALAQARAEAEAQSVLLQKLTVQAPRAGLVDTLPFKLGDEAPVGGPLAIMLVGEAPYARVYIPQPLRPGIQVGDPAWVYIDGVEQRFAGRVRMIRSEPSFTPYYALTGDDVARLSYLAEIQLGEDAADFSAGLPLWAAFTQYEEGADDK</sequence>
<feature type="coiled-coil region" evidence="3">
    <location>
        <begin position="87"/>
        <end position="133"/>
    </location>
</feature>
<comment type="caution">
    <text evidence="5">The sequence shown here is derived from an EMBL/GenBank/DDBJ whole genome shotgun (WGS) entry which is preliminary data.</text>
</comment>
<accession>A0AB35I1C7</accession>
<dbReference type="PANTHER" id="PTHR32347:SF29">
    <property type="entry name" value="UPF0194 MEMBRANE PROTEIN YBHG"/>
    <property type="match status" value="1"/>
</dbReference>
<proteinExistence type="predicted"/>
<organism evidence="5 6">
    <name type="scientific">Microbulbifer thermotolerans</name>
    <dbReference type="NCBI Taxonomy" id="252514"/>
    <lineage>
        <taxon>Bacteria</taxon>
        <taxon>Pseudomonadati</taxon>
        <taxon>Pseudomonadota</taxon>
        <taxon>Gammaproteobacteria</taxon>
        <taxon>Cellvibrionales</taxon>
        <taxon>Microbulbiferaceae</taxon>
        <taxon>Microbulbifer</taxon>
    </lineage>
</organism>
<dbReference type="AlphaFoldDB" id="A0AB35I1C7"/>
<evidence type="ECO:0000259" key="4">
    <source>
        <dbReference type="Pfam" id="PF25881"/>
    </source>
</evidence>
<evidence type="ECO:0000256" key="2">
    <source>
        <dbReference type="ARBA" id="ARBA00023054"/>
    </source>
</evidence>
<evidence type="ECO:0000313" key="5">
    <source>
        <dbReference type="EMBL" id="MCX2802894.1"/>
    </source>
</evidence>
<reference evidence="5" key="1">
    <citation type="submission" date="2022-11" db="EMBL/GenBank/DDBJ databases">
        <title>Chitin-degrading and fungicidal potential of chitinolytic bacterial strains from marine environment of the Pacific Ocean regions.</title>
        <authorList>
            <person name="Pentekhina I."/>
            <person name="Nedashkovskaya O."/>
            <person name="Seitkalieva A."/>
            <person name="Podvolotskaya A."/>
            <person name="Tekutyeva L."/>
            <person name="Balabanova L."/>
        </authorList>
    </citation>
    <scope>NUCLEOTIDE SEQUENCE</scope>
    <source>
        <strain evidence="5">KMM 6838</strain>
    </source>
</reference>
<comment type="subcellular location">
    <subcellularLocation>
        <location evidence="1">Cell envelope</location>
    </subcellularLocation>
</comment>
<evidence type="ECO:0000256" key="1">
    <source>
        <dbReference type="ARBA" id="ARBA00004196"/>
    </source>
</evidence>
<feature type="domain" description="YbhG-like alpha-helical hairpin" evidence="4">
    <location>
        <begin position="78"/>
        <end position="197"/>
    </location>
</feature>